<organism evidence="2 3">
    <name type="scientific">Galendromus occidentalis</name>
    <name type="common">western predatory mite</name>
    <dbReference type="NCBI Taxonomy" id="34638"/>
    <lineage>
        <taxon>Eukaryota</taxon>
        <taxon>Metazoa</taxon>
        <taxon>Ecdysozoa</taxon>
        <taxon>Arthropoda</taxon>
        <taxon>Chelicerata</taxon>
        <taxon>Arachnida</taxon>
        <taxon>Acari</taxon>
        <taxon>Parasitiformes</taxon>
        <taxon>Mesostigmata</taxon>
        <taxon>Gamasina</taxon>
        <taxon>Phytoseioidea</taxon>
        <taxon>Phytoseiidae</taxon>
        <taxon>Typhlodrominae</taxon>
        <taxon>Galendromus</taxon>
    </lineage>
</organism>
<dbReference type="SUPFAM" id="SSF50729">
    <property type="entry name" value="PH domain-like"/>
    <property type="match status" value="1"/>
</dbReference>
<feature type="region of interest" description="Disordered" evidence="1">
    <location>
        <begin position="287"/>
        <end position="306"/>
    </location>
</feature>
<dbReference type="AlphaFoldDB" id="A0AAJ6QSK1"/>
<feature type="region of interest" description="Disordered" evidence="1">
    <location>
        <begin position="118"/>
        <end position="160"/>
    </location>
</feature>
<dbReference type="Proteomes" id="UP000694867">
    <property type="component" value="Unplaced"/>
</dbReference>
<dbReference type="RefSeq" id="XP_003742445.2">
    <property type="nucleotide sequence ID" value="XM_003742397.2"/>
</dbReference>
<feature type="compositionally biased region" description="Pro residues" evidence="1">
    <location>
        <begin position="143"/>
        <end position="155"/>
    </location>
</feature>
<accession>A0AAJ6QSK1</accession>
<feature type="compositionally biased region" description="Pro residues" evidence="1">
    <location>
        <begin position="210"/>
        <end position="220"/>
    </location>
</feature>
<dbReference type="InterPro" id="IPR036034">
    <property type="entry name" value="PDZ_sf"/>
</dbReference>
<feature type="compositionally biased region" description="Low complexity" evidence="1">
    <location>
        <begin position="182"/>
        <end position="200"/>
    </location>
</feature>
<protein>
    <submittedName>
        <fullName evidence="3">Uncharacterized protein LOC100899832</fullName>
    </submittedName>
</protein>
<feature type="compositionally biased region" description="Polar residues" evidence="1">
    <location>
        <begin position="319"/>
        <end position="332"/>
    </location>
</feature>
<dbReference type="GeneID" id="100899832"/>
<dbReference type="Gene3D" id="2.30.29.30">
    <property type="entry name" value="Pleckstrin-homology domain (PH domain)/Phosphotyrosine-binding domain (PTB)"/>
    <property type="match status" value="1"/>
</dbReference>
<feature type="region of interest" description="Disordered" evidence="1">
    <location>
        <begin position="181"/>
        <end position="281"/>
    </location>
</feature>
<feature type="compositionally biased region" description="Basic and acidic residues" evidence="1">
    <location>
        <begin position="271"/>
        <end position="280"/>
    </location>
</feature>
<evidence type="ECO:0000313" key="2">
    <source>
        <dbReference type="Proteomes" id="UP000694867"/>
    </source>
</evidence>
<dbReference type="SUPFAM" id="SSF50156">
    <property type="entry name" value="PDZ domain-like"/>
    <property type="match status" value="1"/>
</dbReference>
<feature type="region of interest" description="Disordered" evidence="1">
    <location>
        <begin position="319"/>
        <end position="362"/>
    </location>
</feature>
<dbReference type="InterPro" id="IPR011993">
    <property type="entry name" value="PH-like_dom_sf"/>
</dbReference>
<evidence type="ECO:0000313" key="3">
    <source>
        <dbReference type="RefSeq" id="XP_003742445.2"/>
    </source>
</evidence>
<name>A0AAJ6QSK1_9ACAR</name>
<dbReference type="KEGG" id="goe:100899832"/>
<proteinExistence type="predicted"/>
<keyword evidence="2" id="KW-1185">Reference proteome</keyword>
<gene>
    <name evidence="3" type="primary">LOC100899832</name>
</gene>
<reference evidence="3" key="1">
    <citation type="submission" date="2025-08" db="UniProtKB">
        <authorList>
            <consortium name="RefSeq"/>
        </authorList>
    </citation>
    <scope>IDENTIFICATION</scope>
</reference>
<sequence>MSREIHRNGWLRCIPYLQTSDQLPKSHLENLFVSFCIHDEDGPWLEFYDNRHCSADHKPVARFSLNDCLHISPRLVSPEEEYFEFAVTLKNKVLRLATESQQLTLDWVHTLTETLRNRGVFRPKENEYSAEPSKPPHPRQNMPLPPTPIEEPAPNGPALTDMRRSLLNMVESSATFFRQESIESNLSSSSSHDSGPSTSAAHGASGPRDPTSPLPEPPESSPIYEPIFPVVDRPLSRTESARYASRQRRATVEADVGNKRHSYTGGLGEQTHSEPNREEAVNPLRSCAGQVGAGTNGTGPSPSERLIERNTEYSQVFATNGHNCDSSQRPSSGGSGFRAPDVPVRSRSSAAEPRPTLSPKPMRAMLRKEAAHEGTSHDKIQLRNSMVVPTPASFEGTSSETHVLAPQITESVYVEISGTSTGQLPIRESQILKLQEEMTHQAGVVVRFAKRDLQGSLALVDLCGAVYIAGWNKPSMKSHLHVGDRLLNICGRKVFCASDAQKTIKDLIYNQTVELTIHRIPFGKALAIKRSFEGENLGLVMGDGTNEILKVIEGGLAHRSGLPLMVSTALDGGMALTSWWITEVNHRPINLFFKKSEIEPRLRAVGKDISLVVQPSDFMRGIKKQFKSMWSYKNFIVQ</sequence>
<evidence type="ECO:0000256" key="1">
    <source>
        <dbReference type="SAM" id="MobiDB-lite"/>
    </source>
</evidence>